<name>A0A5K0U9K4_9VIRU</name>
<dbReference type="Proteomes" id="UP000594342">
    <property type="component" value="Unassembled WGS sequence"/>
</dbReference>
<reference evidence="1 2" key="1">
    <citation type="submission" date="2018-10" db="EMBL/GenBank/DDBJ databases">
        <authorList>
            <consortium name="IHU Genomes"/>
        </authorList>
    </citation>
    <scope>NUCLEOTIDE SEQUENCE [LARGE SCALE GENOMIC DNA]</scope>
    <source>
        <strain evidence="1 2">A1</strain>
    </source>
</reference>
<protein>
    <submittedName>
        <fullName evidence="1">Core protein</fullName>
    </submittedName>
</protein>
<evidence type="ECO:0000313" key="1">
    <source>
        <dbReference type="EMBL" id="VBB18083.1"/>
    </source>
</evidence>
<proteinExistence type="predicted"/>
<organism evidence="1 2">
    <name type="scientific">Yasminevirus sp. GU-2018</name>
    <dbReference type="NCBI Taxonomy" id="2420051"/>
    <lineage>
        <taxon>Viruses</taxon>
        <taxon>Varidnaviria</taxon>
        <taxon>Bamfordvirae</taxon>
        <taxon>Nucleocytoviricota</taxon>
        <taxon>Megaviricetes</taxon>
        <taxon>Imitervirales</taxon>
        <taxon>Mimiviridae</taxon>
        <taxon>Klosneuvirinae</taxon>
        <taxon>Yasminevirus</taxon>
        <taxon>Yasminevirus saudimassiliense</taxon>
    </lineage>
</organism>
<comment type="caution">
    <text evidence="1">The sequence shown here is derived from an EMBL/GenBank/DDBJ whole genome shotgun (WGS) entry which is preliminary data.</text>
</comment>
<accession>A0A5K0U9K4</accession>
<dbReference type="EMBL" id="UPSH01000001">
    <property type="protein sequence ID" value="VBB18083.1"/>
    <property type="molecule type" value="Genomic_DNA"/>
</dbReference>
<gene>
    <name evidence="1" type="ORF">YASMINEVIRUS_546</name>
</gene>
<evidence type="ECO:0000313" key="2">
    <source>
        <dbReference type="Proteomes" id="UP000594342"/>
    </source>
</evidence>
<keyword evidence="2" id="KW-1185">Reference proteome</keyword>
<sequence length="598" mass="68666">MSGKTENYHRNATEQQGESDTDFNYFITSDLPIEQVYNVLKLKNMSDKEIESTVEKIKEIRENIRKVVRKFLGKINSSYGHLDIPDLIAKGMKHAEKYGLTDAQKKVFIDHVLKGDIYNEYTYQNEFRYSPMAKFLGFDFVHGQMIKIAPKDHAKLNELHMLYDETKNIHADIKTNIANYRDCAPEAITGQYDRTKHNVGVSIHPVFAALFLPKVDYLERRMLYTNIARMVLSRAQAYLKGFNFHLQSNIAPGELDAEFELAHDIAYDPNALEYFKDDSPMDNIIKRYRAQVELYMTVLNLRQGRYYSTGYAENDGISGLLRVLNSYDWTFFDSPELFNVQDEGTVLRKLLAIFSCRPTFTQLSSFSNRYGLGHTSITNLSKTVFVNIPIVNIKLPIDLIGNQQHAISLARALTQTDYFIEHKVVVPKNKSVIYSNQVAFFYANRRYPTVNFNNANMTMRYMSLPISFINQTTINKTIVHFDNRFRIGRDWFDLRSVVMLQRPPINGVEIATGCSAAIVVDPNSPTNLYQGTGAPIYIHYNPSIASIQYLDGNQPQNQSQFVANTPVSFIDEMSADPSRIGFRTEARERGTIFFYVKC</sequence>